<dbReference type="RefSeq" id="WP_041613202.1">
    <property type="nucleotide sequence ID" value="NZ_QEIW01000217.1"/>
</dbReference>
<evidence type="ECO:0000313" key="3">
    <source>
        <dbReference type="EMBL" id="PWZ77320.1"/>
    </source>
</evidence>
<evidence type="ECO:0000313" key="2">
    <source>
        <dbReference type="EMBL" id="EGQ4385030.1"/>
    </source>
</evidence>
<keyword evidence="1" id="KW-0472">Membrane</keyword>
<comment type="caution">
    <text evidence="3">The sequence shown here is derived from an EMBL/GenBank/DDBJ whole genome shotgun (WGS) entry which is preliminary data.</text>
</comment>
<evidence type="ECO:0000256" key="1">
    <source>
        <dbReference type="SAM" id="Phobius"/>
    </source>
</evidence>
<dbReference type="EMBL" id="QEIT01000004">
    <property type="protein sequence ID" value="PWZ77320.1"/>
    <property type="molecule type" value="Genomic_DNA"/>
</dbReference>
<reference evidence="3 4" key="1">
    <citation type="journal article" date="2018" name="Vet. Microbiol.">
        <title>Clonal diversity and geographic distribution of methicillin-resistant Staphylococcus pseudintermedius from Australian animals: Discovery of novel sequence types.</title>
        <authorList>
            <person name="Worthing K.A."/>
            <person name="Abraham S."/>
            <person name="Coombs G.W."/>
            <person name="Pang S."/>
            <person name="Saputra S."/>
            <person name="Jordan D."/>
            <person name="Trott D.J."/>
            <person name="Norris J.M."/>
        </authorList>
    </citation>
    <scope>NUCLEOTIDE SEQUENCE [LARGE SCALE GENOMIC DNA]</scope>
    <source>
        <strain evidence="3 4">ST525 1</strain>
    </source>
</reference>
<evidence type="ECO:0000313" key="4">
    <source>
        <dbReference type="Proteomes" id="UP000246800"/>
    </source>
</evidence>
<sequence>MIFGIILIPVLLNFTLLCLSNKVYNIASIFFMSFFNLIYYIISAKSIQNNPKFLKLASTYTHQSNGFYVEMNTNLLSFTQIVFIILFYFTLTFLIMIFFKRRVNHHAKTK</sequence>
<accession>A0A317YUJ4</accession>
<dbReference type="Proteomes" id="UP000246800">
    <property type="component" value="Unassembled WGS sequence"/>
</dbReference>
<proteinExistence type="predicted"/>
<gene>
    <name evidence="3" type="ORF">DD902_00290</name>
    <name evidence="2" type="ORF">EGV54_07990</name>
</gene>
<reference evidence="2 5" key="2">
    <citation type="submission" date="2018-11" db="EMBL/GenBank/DDBJ databases">
        <authorList>
            <consortium name="Veterinary Laboratory Investigation and Response Network"/>
        </authorList>
    </citation>
    <scope>NUCLEOTIDE SEQUENCE [LARGE SCALE GENOMIC DNA]</scope>
    <source>
        <strain evidence="2 5">SPSE-18-VL-LA-PA-Ryan-0021</strain>
    </source>
</reference>
<keyword evidence="1" id="KW-1133">Transmembrane helix</keyword>
<feature type="transmembrane region" description="Helical" evidence="1">
    <location>
        <begin position="75"/>
        <end position="99"/>
    </location>
</feature>
<name>A0A317YUJ4_STAPS</name>
<protein>
    <submittedName>
        <fullName evidence="3">Uncharacterized protein</fullName>
    </submittedName>
</protein>
<feature type="transmembrane region" description="Helical" evidence="1">
    <location>
        <begin position="23"/>
        <end position="42"/>
    </location>
</feature>
<keyword evidence="5" id="KW-1185">Reference proteome</keyword>
<dbReference type="Proteomes" id="UP000600220">
    <property type="component" value="Unassembled WGS sequence"/>
</dbReference>
<keyword evidence="1" id="KW-0812">Transmembrane</keyword>
<dbReference type="EMBL" id="AAXKXX010000010">
    <property type="protein sequence ID" value="EGQ4385030.1"/>
    <property type="molecule type" value="Genomic_DNA"/>
</dbReference>
<evidence type="ECO:0000313" key="5">
    <source>
        <dbReference type="Proteomes" id="UP000600220"/>
    </source>
</evidence>
<organism evidence="3 4">
    <name type="scientific">Staphylococcus pseudintermedius</name>
    <dbReference type="NCBI Taxonomy" id="283734"/>
    <lineage>
        <taxon>Bacteria</taxon>
        <taxon>Bacillati</taxon>
        <taxon>Bacillota</taxon>
        <taxon>Bacilli</taxon>
        <taxon>Bacillales</taxon>
        <taxon>Staphylococcaceae</taxon>
        <taxon>Staphylococcus</taxon>
        <taxon>Staphylococcus intermedius group</taxon>
    </lineage>
</organism>
<dbReference type="NCBIfam" id="NF038270">
    <property type="entry name" value="membran_MsaC"/>
    <property type="match status" value="1"/>
</dbReference>
<dbReference type="AlphaFoldDB" id="A0A317YUJ4"/>